<accession>A0A9E6ZGD5</accession>
<evidence type="ECO:0000313" key="1">
    <source>
        <dbReference type="EMBL" id="UNO48003.1"/>
    </source>
</evidence>
<dbReference type="RefSeq" id="WP_021296110.1">
    <property type="nucleotide sequence ID" value="NZ_AURB01000124.1"/>
</dbReference>
<accession>T0BUB2</accession>
<dbReference type="KEGG" id="aaco:K1I37_15115"/>
<sequence>MEQQLIERALLKLNSAYPYEMNAENLKIEYLELFDRDDTKLTVEQMAIRMIRALE</sequence>
<dbReference type="AlphaFoldDB" id="T0BUB2"/>
<proteinExistence type="predicted"/>
<dbReference type="EMBL" id="CP080467">
    <property type="protein sequence ID" value="UNO48003.1"/>
    <property type="molecule type" value="Genomic_DNA"/>
</dbReference>
<protein>
    <submittedName>
        <fullName evidence="1">Uncharacterized protein</fullName>
    </submittedName>
</protein>
<organism evidence="1 2">
    <name type="scientific">Alicyclobacillus acidoterrestris (strain ATCC 49025 / DSM 3922 / CIP 106132 / NCIMB 13137 / GD3B)</name>
    <dbReference type="NCBI Taxonomy" id="1356854"/>
    <lineage>
        <taxon>Bacteria</taxon>
        <taxon>Bacillati</taxon>
        <taxon>Bacillota</taxon>
        <taxon>Bacilli</taxon>
        <taxon>Bacillales</taxon>
        <taxon>Alicyclobacillaceae</taxon>
        <taxon>Alicyclobacillus</taxon>
    </lineage>
</organism>
<evidence type="ECO:0000313" key="2">
    <source>
        <dbReference type="Proteomes" id="UP000829401"/>
    </source>
</evidence>
<keyword evidence="2" id="KW-1185">Reference proteome</keyword>
<name>T0BUB2_ALIAG</name>
<reference evidence="2" key="1">
    <citation type="journal article" date="2022" name="G3 (Bethesda)">
        <title>Unveiling the complete genome sequence of Alicyclobacillus acidoterrestris DSM 3922T, a taint-producing strain.</title>
        <authorList>
            <person name="Leonardo I.C."/>
            <person name="Barreto Crespo M.T."/>
            <person name="Gaspar F.B."/>
        </authorList>
    </citation>
    <scope>NUCLEOTIDE SEQUENCE [LARGE SCALE GENOMIC DNA]</scope>
    <source>
        <strain evidence="2">DSM 3922</strain>
    </source>
</reference>
<gene>
    <name evidence="1" type="ORF">K1I37_15115</name>
</gene>
<dbReference type="Proteomes" id="UP000829401">
    <property type="component" value="Chromosome"/>
</dbReference>